<dbReference type="GO" id="GO:0005737">
    <property type="term" value="C:cytoplasm"/>
    <property type="evidence" value="ECO:0007669"/>
    <property type="project" value="TreeGrafter"/>
</dbReference>
<evidence type="ECO:0000256" key="1">
    <source>
        <dbReference type="ARBA" id="ARBA00008045"/>
    </source>
</evidence>
<accession>A0A7S1G3G5</accession>
<dbReference type="InterPro" id="IPR009053">
    <property type="entry name" value="Prefoldin"/>
</dbReference>
<evidence type="ECO:0000313" key="5">
    <source>
        <dbReference type="EMBL" id="CAD8909503.1"/>
    </source>
</evidence>
<dbReference type="GO" id="GO:0051082">
    <property type="term" value="F:unfolded protein binding"/>
    <property type="evidence" value="ECO:0007669"/>
    <property type="project" value="InterPro"/>
</dbReference>
<feature type="coiled-coil region" evidence="4">
    <location>
        <begin position="32"/>
        <end position="62"/>
    </location>
</feature>
<comment type="function">
    <text evidence="3">Binds specifically to cytosolic chaperonin (c-CPN) and transfers target proteins to it. Binds to nascent polypeptide chain and promotes folding in an environment in which there are many competing pathways for nonnative proteins.</text>
</comment>
<keyword evidence="2 3" id="KW-0143">Chaperone</keyword>
<dbReference type="Pfam" id="PF01920">
    <property type="entry name" value="Prefoldin_2"/>
    <property type="match status" value="1"/>
</dbReference>
<dbReference type="AlphaFoldDB" id="A0A7S1G3G5"/>
<feature type="coiled-coil region" evidence="4">
    <location>
        <begin position="93"/>
        <end position="120"/>
    </location>
</feature>
<comment type="similarity">
    <text evidence="1 3">Belongs to the prefoldin subunit beta family.</text>
</comment>
<dbReference type="GO" id="GO:0016272">
    <property type="term" value="C:prefoldin complex"/>
    <property type="evidence" value="ECO:0007669"/>
    <property type="project" value="UniProtKB-UniRule"/>
</dbReference>
<dbReference type="PIRSF" id="PIRSF016477">
    <property type="entry name" value="Prefoldin_subunit_4"/>
    <property type="match status" value="1"/>
</dbReference>
<dbReference type="CDD" id="cd23165">
    <property type="entry name" value="Prefoldin_4"/>
    <property type="match status" value="1"/>
</dbReference>
<reference evidence="5" key="1">
    <citation type="submission" date="2021-01" db="EMBL/GenBank/DDBJ databases">
        <authorList>
            <person name="Corre E."/>
            <person name="Pelletier E."/>
            <person name="Niang G."/>
            <person name="Scheremetjew M."/>
            <person name="Finn R."/>
            <person name="Kale V."/>
            <person name="Holt S."/>
            <person name="Cochrane G."/>
            <person name="Meng A."/>
            <person name="Brown T."/>
            <person name="Cohen L."/>
        </authorList>
    </citation>
    <scope>NUCLEOTIDE SEQUENCE</scope>
    <source>
        <strain evidence="5">Ms1</strain>
    </source>
</reference>
<dbReference type="EMBL" id="HBFS01003982">
    <property type="protein sequence ID" value="CAD8909503.1"/>
    <property type="molecule type" value="Transcribed_RNA"/>
</dbReference>
<dbReference type="SUPFAM" id="SSF46579">
    <property type="entry name" value="Prefoldin"/>
    <property type="match status" value="1"/>
</dbReference>
<keyword evidence="4" id="KW-0175">Coiled coil</keyword>
<evidence type="ECO:0000256" key="2">
    <source>
        <dbReference type="ARBA" id="ARBA00023186"/>
    </source>
</evidence>
<organism evidence="5">
    <name type="scientific">Bicosoecida sp. CB-2014</name>
    <dbReference type="NCBI Taxonomy" id="1486930"/>
    <lineage>
        <taxon>Eukaryota</taxon>
        <taxon>Sar</taxon>
        <taxon>Stramenopiles</taxon>
        <taxon>Bigyra</taxon>
        <taxon>Opalozoa</taxon>
        <taxon>Bicosoecida</taxon>
    </lineage>
</organism>
<comment type="subunit">
    <text evidence="3">Heterohexamer of two PFD-alpha type and four PFD-beta type subunits.</text>
</comment>
<gene>
    <name evidence="5" type="ORF">BSP0115_LOCUS2707</name>
</gene>
<dbReference type="InterPro" id="IPR002777">
    <property type="entry name" value="PFD_beta-like"/>
</dbReference>
<dbReference type="GO" id="GO:0006457">
    <property type="term" value="P:protein folding"/>
    <property type="evidence" value="ECO:0007669"/>
    <property type="project" value="UniProtKB-UniRule"/>
</dbReference>
<dbReference type="InterPro" id="IPR016661">
    <property type="entry name" value="PFDN4"/>
</dbReference>
<name>A0A7S1G3G5_9STRA</name>
<evidence type="ECO:0000256" key="4">
    <source>
        <dbReference type="SAM" id="Coils"/>
    </source>
</evidence>
<proteinExistence type="inferred from homology"/>
<sequence length="133" mass="14819">MMLSPAEEEVEVDVRLEDQTKICEFGVLNARVSELRDEIKAIKKTMETYEDAEAEVSLADDAGDGAPAFMLMLGESFVEVGEEEITERIEKLQEKGTAKIAELSEQIDVAEARMEALKKDLYGRFGKSINLEA</sequence>
<dbReference type="PANTHER" id="PTHR21100">
    <property type="entry name" value="PREFOLDIN SUBUNIT 4"/>
    <property type="match status" value="1"/>
</dbReference>
<dbReference type="PANTHER" id="PTHR21100:SF9">
    <property type="entry name" value="PREFOLDIN SUBUNIT 4"/>
    <property type="match status" value="1"/>
</dbReference>
<dbReference type="Gene3D" id="1.10.287.370">
    <property type="match status" value="1"/>
</dbReference>
<evidence type="ECO:0000256" key="3">
    <source>
        <dbReference type="PIRNR" id="PIRNR016477"/>
    </source>
</evidence>
<protein>
    <recommendedName>
        <fullName evidence="3">Prefoldin subunit 4</fullName>
    </recommendedName>
</protein>